<evidence type="ECO:0000313" key="10">
    <source>
        <dbReference type="Proteomes" id="UP000663866"/>
    </source>
</evidence>
<accession>A0A815VGI1</accession>
<dbReference type="OrthoDB" id="9979597at2759"/>
<dbReference type="Proteomes" id="UP000663842">
    <property type="component" value="Unassembled WGS sequence"/>
</dbReference>
<evidence type="ECO:0000313" key="2">
    <source>
        <dbReference type="EMBL" id="CAF1527945.1"/>
    </source>
</evidence>
<comment type="caution">
    <text evidence="2">The sequence shown here is derived from an EMBL/GenBank/DDBJ whole genome shotgun (WGS) entry which is preliminary data.</text>
</comment>
<evidence type="ECO:0000313" key="3">
    <source>
        <dbReference type="EMBL" id="CAF1998187.1"/>
    </source>
</evidence>
<sequence>MGNATSCTNRRLSSQTHIALPTPLTDLTNDQVNIEDFSLVQLDNPSELLNERIMARTVRLRNIIHCIKIFHNSDACVTYIRSVKREKIFFIVFGTLGKQVLPEIHDLSQVAFVYIFCENRLAHKKWSRQYSKIHGIFIEEVSLLAKINDDVMAYMKNVTPMSIFDVRKQKSVKQLNKENVNFVWTQILLENLIRMPRTDIDKSDMLGECRNYYKYNPKEIEKINEFEQDYDSEFAIWWYTRD</sequence>
<evidence type="ECO:0000313" key="7">
    <source>
        <dbReference type="EMBL" id="CAF4336661.1"/>
    </source>
</evidence>
<dbReference type="EMBL" id="CAJNRF010010031">
    <property type="protein sequence ID" value="CAF2116045.1"/>
    <property type="molecule type" value="Genomic_DNA"/>
</dbReference>
<dbReference type="Proteomes" id="UP000663824">
    <property type="component" value="Unassembled WGS sequence"/>
</dbReference>
<evidence type="ECO:0000313" key="6">
    <source>
        <dbReference type="EMBL" id="CAF3919322.1"/>
    </source>
</evidence>
<keyword evidence="10" id="KW-1185">Reference proteome</keyword>
<evidence type="ECO:0000313" key="8">
    <source>
        <dbReference type="EMBL" id="CAF4587952.1"/>
    </source>
</evidence>
<proteinExistence type="predicted"/>
<dbReference type="Proteomes" id="UP000663887">
    <property type="component" value="Unassembled WGS sequence"/>
</dbReference>
<dbReference type="EMBL" id="CAJOBF010001154">
    <property type="protein sequence ID" value="CAF3919322.1"/>
    <property type="molecule type" value="Genomic_DNA"/>
</dbReference>
<evidence type="ECO:0000313" key="5">
    <source>
        <dbReference type="EMBL" id="CAF2116045.1"/>
    </source>
</evidence>
<evidence type="ECO:0000313" key="1">
    <source>
        <dbReference type="EMBL" id="CAF1079598.1"/>
    </source>
</evidence>
<dbReference type="AlphaFoldDB" id="A0A815VGI1"/>
<dbReference type="Proteomes" id="UP000663855">
    <property type="component" value="Unassembled WGS sequence"/>
</dbReference>
<dbReference type="EMBL" id="CAJNRE010002922">
    <property type="protein sequence ID" value="CAF1998187.1"/>
    <property type="molecule type" value="Genomic_DNA"/>
</dbReference>
<name>A0A815VGI1_9BILA</name>
<dbReference type="Proteomes" id="UP000681720">
    <property type="component" value="Unassembled WGS sequence"/>
</dbReference>
<evidence type="ECO:0000313" key="9">
    <source>
        <dbReference type="Proteomes" id="UP000663834"/>
    </source>
</evidence>
<reference evidence="2" key="1">
    <citation type="submission" date="2021-02" db="EMBL/GenBank/DDBJ databases">
        <authorList>
            <person name="Nowell W R."/>
        </authorList>
    </citation>
    <scope>NUCLEOTIDE SEQUENCE</scope>
</reference>
<protein>
    <submittedName>
        <fullName evidence="2">Uncharacterized protein</fullName>
    </submittedName>
</protein>
<dbReference type="EMBL" id="CAJNOV010001818">
    <property type="protein sequence ID" value="CAF1079598.1"/>
    <property type="molecule type" value="Genomic_DNA"/>
</dbReference>
<dbReference type="EMBL" id="CAJNRG010001523">
    <property type="protein sequence ID" value="CAF2033854.1"/>
    <property type="molecule type" value="Genomic_DNA"/>
</dbReference>
<dbReference type="EMBL" id="CAJNOW010008050">
    <property type="protein sequence ID" value="CAF1527945.1"/>
    <property type="molecule type" value="Genomic_DNA"/>
</dbReference>
<dbReference type="Proteomes" id="UP000663834">
    <property type="component" value="Unassembled WGS sequence"/>
</dbReference>
<dbReference type="Proteomes" id="UP000663856">
    <property type="component" value="Unassembled WGS sequence"/>
</dbReference>
<dbReference type="EMBL" id="CAJOBJ010101091">
    <property type="protein sequence ID" value="CAF4587952.1"/>
    <property type="molecule type" value="Genomic_DNA"/>
</dbReference>
<organism evidence="2 9">
    <name type="scientific">Rotaria magnacalcarata</name>
    <dbReference type="NCBI Taxonomy" id="392030"/>
    <lineage>
        <taxon>Eukaryota</taxon>
        <taxon>Metazoa</taxon>
        <taxon>Spiralia</taxon>
        <taxon>Gnathifera</taxon>
        <taxon>Rotifera</taxon>
        <taxon>Eurotatoria</taxon>
        <taxon>Bdelloidea</taxon>
        <taxon>Philodinida</taxon>
        <taxon>Philodinidae</taxon>
        <taxon>Rotaria</taxon>
    </lineage>
</organism>
<evidence type="ECO:0000313" key="4">
    <source>
        <dbReference type="EMBL" id="CAF2033854.1"/>
    </source>
</evidence>
<dbReference type="EMBL" id="CAJOBG010024553">
    <property type="protein sequence ID" value="CAF4336661.1"/>
    <property type="molecule type" value="Genomic_DNA"/>
</dbReference>
<dbReference type="Proteomes" id="UP000663866">
    <property type="component" value="Unassembled WGS sequence"/>
</dbReference>
<gene>
    <name evidence="1" type="ORF">CJN711_LOCUS6125</name>
    <name evidence="8" type="ORF">GIL414_LOCUS38370</name>
    <name evidence="2" type="ORF">KQP761_LOCUS16099</name>
    <name evidence="3" type="ORF">MBJ925_LOCUS8108</name>
    <name evidence="7" type="ORF">OVN521_LOCUS32477</name>
    <name evidence="6" type="ORF">UXM345_LOCUS11534</name>
    <name evidence="5" type="ORF">WKI299_LOCUS23220</name>
    <name evidence="4" type="ORF">XDN619_LOCUS5560</name>
</gene>